<dbReference type="PANTHER" id="PTHR36509:SF2">
    <property type="entry name" value="BLL3101 PROTEIN"/>
    <property type="match status" value="1"/>
</dbReference>
<comment type="caution">
    <text evidence="3">The sequence shown here is derived from an EMBL/GenBank/DDBJ whole genome shotgun (WGS) entry which is preliminary data.</text>
</comment>
<dbReference type="PANTHER" id="PTHR36509">
    <property type="entry name" value="BLL3101 PROTEIN"/>
    <property type="match status" value="1"/>
</dbReference>
<evidence type="ECO:0008006" key="5">
    <source>
        <dbReference type="Google" id="ProtNLM"/>
    </source>
</evidence>
<evidence type="ECO:0000259" key="1">
    <source>
        <dbReference type="Pfam" id="PF06742"/>
    </source>
</evidence>
<dbReference type="InterPro" id="IPR037049">
    <property type="entry name" value="DUF1214_C_sf"/>
</dbReference>
<dbReference type="InterPro" id="IPR010621">
    <property type="entry name" value="DUF1214"/>
</dbReference>
<reference evidence="3 4" key="1">
    <citation type="submission" date="2023-07" db="EMBL/GenBank/DDBJ databases">
        <title>Sorghum-associated microbial communities from plants grown in Nebraska, USA.</title>
        <authorList>
            <person name="Schachtman D."/>
        </authorList>
    </citation>
    <scope>NUCLEOTIDE SEQUENCE [LARGE SCALE GENOMIC DNA]</scope>
    <source>
        <strain evidence="3 4">DS2154</strain>
    </source>
</reference>
<dbReference type="Pfam" id="PF06742">
    <property type="entry name" value="DUF1214"/>
    <property type="match status" value="1"/>
</dbReference>
<feature type="domain" description="DUF1254" evidence="2">
    <location>
        <begin position="51"/>
        <end position="183"/>
    </location>
</feature>
<accession>A0ABU1N6Z8</accession>
<evidence type="ECO:0000313" key="4">
    <source>
        <dbReference type="Proteomes" id="UP001262754"/>
    </source>
</evidence>
<dbReference type="Gene3D" id="2.60.40.1610">
    <property type="entry name" value="Domain of unknown function DUF1254"/>
    <property type="match status" value="1"/>
</dbReference>
<dbReference type="InterPro" id="IPR010679">
    <property type="entry name" value="DUF1254"/>
</dbReference>
<name>A0ABU1N6Z8_9CAUL</name>
<proteinExistence type="predicted"/>
<dbReference type="Gene3D" id="2.60.120.600">
    <property type="entry name" value="Domain of unknown function DUF1214, C-terminal domain"/>
    <property type="match status" value="1"/>
</dbReference>
<sequence>MIPPVDPALSFDAITAIAEEAYVYAFPMMIAYGFFHRQTMGPDTPEKQAIGRFTHFRALGSPTFNNVIPWINTDTLYSAAWLDLRREPVVLKVPQFEGHRFQNVQAADWYTMNFFTRGTLDVGNAARTYLLAGPDWSGPSPPGVDEVVTADSWIIKLFTRIIVEGPGDEAAIHALQDRYALVPLSAFLGRAPPPAPPAAEFPAPPASGLRGRGFFEQPSPEFIGTFNHLMTQAAVHPDEAALFERFAGIGVAPGADFDASVLTPQQAAAIQAGIDAGRARIEHRLANLDTPVNGWVYPLDLRGGRDRLTGSSGAYLARAVAARYAIWGPGAAEVVYMVAEVDAAGAALDGSAATYAMTFDAAPPVDGFWSYTVYDAATRLLVPHPSGRYKRGDRDADIRRNANGGFTLLLQNAPPPADRLGDWLPVPAGPFQVVGRLYGPHATLLDKTYTPPPLVARPLET</sequence>
<dbReference type="InterPro" id="IPR037050">
    <property type="entry name" value="DUF1254_sf"/>
</dbReference>
<protein>
    <recommendedName>
        <fullName evidence="5">DUF1254 domain-containing protein</fullName>
    </recommendedName>
</protein>
<keyword evidence="4" id="KW-1185">Reference proteome</keyword>
<evidence type="ECO:0000313" key="3">
    <source>
        <dbReference type="EMBL" id="MDR6534218.1"/>
    </source>
</evidence>
<dbReference type="SUPFAM" id="SSF160935">
    <property type="entry name" value="VPA0735-like"/>
    <property type="match status" value="1"/>
</dbReference>
<dbReference type="RefSeq" id="WP_310035428.1">
    <property type="nucleotide sequence ID" value="NZ_JAVDRL010000022.1"/>
</dbReference>
<evidence type="ECO:0000259" key="2">
    <source>
        <dbReference type="Pfam" id="PF06863"/>
    </source>
</evidence>
<dbReference type="Proteomes" id="UP001262754">
    <property type="component" value="Unassembled WGS sequence"/>
</dbReference>
<dbReference type="Pfam" id="PF06863">
    <property type="entry name" value="DUF1254"/>
    <property type="match status" value="1"/>
</dbReference>
<organism evidence="3 4">
    <name type="scientific">Caulobacter rhizosphaerae</name>
    <dbReference type="NCBI Taxonomy" id="2010972"/>
    <lineage>
        <taxon>Bacteria</taxon>
        <taxon>Pseudomonadati</taxon>
        <taxon>Pseudomonadota</taxon>
        <taxon>Alphaproteobacteria</taxon>
        <taxon>Caulobacterales</taxon>
        <taxon>Caulobacteraceae</taxon>
        <taxon>Caulobacter</taxon>
    </lineage>
</organism>
<gene>
    <name evidence="3" type="ORF">J2800_004989</name>
</gene>
<dbReference type="EMBL" id="JAVDRL010000022">
    <property type="protein sequence ID" value="MDR6534218.1"/>
    <property type="molecule type" value="Genomic_DNA"/>
</dbReference>
<feature type="domain" description="DUF1214" evidence="1">
    <location>
        <begin position="333"/>
        <end position="441"/>
    </location>
</feature>